<keyword evidence="1" id="KW-0863">Zinc-finger</keyword>
<dbReference type="PROSITE" id="PS00028">
    <property type="entry name" value="ZINC_FINGER_C2H2_1"/>
    <property type="match status" value="1"/>
</dbReference>
<keyword evidence="1" id="KW-0479">Metal-binding</keyword>
<keyword evidence="5" id="KW-1185">Reference proteome</keyword>
<evidence type="ECO:0000313" key="4">
    <source>
        <dbReference type="EMBL" id="KDQ16335.1"/>
    </source>
</evidence>
<protein>
    <recommendedName>
        <fullName evidence="3">C2H2-type domain-containing protein</fullName>
    </recommendedName>
</protein>
<dbReference type="AlphaFoldDB" id="A0A067MNS2"/>
<dbReference type="Proteomes" id="UP000027195">
    <property type="component" value="Unassembled WGS sequence"/>
</dbReference>
<reference evidence="5" key="1">
    <citation type="journal article" date="2014" name="Proc. Natl. Acad. Sci. U.S.A.">
        <title>Extensive sampling of basidiomycete genomes demonstrates inadequacy of the white-rot/brown-rot paradigm for wood decay fungi.</title>
        <authorList>
            <person name="Riley R."/>
            <person name="Salamov A.A."/>
            <person name="Brown D.W."/>
            <person name="Nagy L.G."/>
            <person name="Floudas D."/>
            <person name="Held B.W."/>
            <person name="Levasseur A."/>
            <person name="Lombard V."/>
            <person name="Morin E."/>
            <person name="Otillar R."/>
            <person name="Lindquist E.A."/>
            <person name="Sun H."/>
            <person name="LaButti K.M."/>
            <person name="Schmutz J."/>
            <person name="Jabbour D."/>
            <person name="Luo H."/>
            <person name="Baker S.E."/>
            <person name="Pisabarro A.G."/>
            <person name="Walton J.D."/>
            <person name="Blanchette R.A."/>
            <person name="Henrissat B."/>
            <person name="Martin F."/>
            <person name="Cullen D."/>
            <person name="Hibbett D.S."/>
            <person name="Grigoriev I.V."/>
        </authorList>
    </citation>
    <scope>NUCLEOTIDE SEQUENCE [LARGE SCALE GENOMIC DNA]</scope>
    <source>
        <strain evidence="5">FD-172 SS1</strain>
    </source>
</reference>
<evidence type="ECO:0000259" key="3">
    <source>
        <dbReference type="PROSITE" id="PS50157"/>
    </source>
</evidence>
<feature type="compositionally biased region" description="Polar residues" evidence="2">
    <location>
        <begin position="53"/>
        <end position="63"/>
    </location>
</feature>
<proteinExistence type="predicted"/>
<evidence type="ECO:0000256" key="2">
    <source>
        <dbReference type="SAM" id="MobiDB-lite"/>
    </source>
</evidence>
<dbReference type="PROSITE" id="PS50157">
    <property type="entry name" value="ZINC_FINGER_C2H2_2"/>
    <property type="match status" value="1"/>
</dbReference>
<dbReference type="HOGENOM" id="CLU_1562629_0_0_1"/>
<accession>A0A067MNS2</accession>
<sequence length="171" mass="19831">MTCISRMPRHARHIWTCSSPLCGRVFRDEGDLISHRREHVLWERVQRRLQRRANPTNPGQPTTPIAPPILVPVTPQRRRPRRAPSDLPRTPFFDIANQRGSPQWSSSGEETPDQRLPSHLRTRRVHSENGVITYLEIESPPNQPPTTPPALRTTPTPQPRREVNQLRQFIF</sequence>
<feature type="region of interest" description="Disordered" evidence="2">
    <location>
        <begin position="51"/>
        <end position="159"/>
    </location>
</feature>
<name>A0A067MNS2_BOTB1</name>
<keyword evidence="1" id="KW-0862">Zinc</keyword>
<dbReference type="EMBL" id="KL198028">
    <property type="protein sequence ID" value="KDQ16335.1"/>
    <property type="molecule type" value="Genomic_DNA"/>
</dbReference>
<dbReference type="InterPro" id="IPR013087">
    <property type="entry name" value="Znf_C2H2_type"/>
</dbReference>
<evidence type="ECO:0000256" key="1">
    <source>
        <dbReference type="PROSITE-ProRule" id="PRU00042"/>
    </source>
</evidence>
<gene>
    <name evidence="4" type="ORF">BOTBODRAFT_64933</name>
</gene>
<dbReference type="GO" id="GO:0008270">
    <property type="term" value="F:zinc ion binding"/>
    <property type="evidence" value="ECO:0007669"/>
    <property type="project" value="UniProtKB-KW"/>
</dbReference>
<dbReference type="InParanoid" id="A0A067MNS2"/>
<feature type="domain" description="C2H2-type" evidence="3">
    <location>
        <begin position="15"/>
        <end position="39"/>
    </location>
</feature>
<feature type="compositionally biased region" description="Polar residues" evidence="2">
    <location>
        <begin position="98"/>
        <end position="109"/>
    </location>
</feature>
<evidence type="ECO:0000313" key="5">
    <source>
        <dbReference type="Proteomes" id="UP000027195"/>
    </source>
</evidence>
<organism evidence="4 5">
    <name type="scientific">Botryobasidium botryosum (strain FD-172 SS1)</name>
    <dbReference type="NCBI Taxonomy" id="930990"/>
    <lineage>
        <taxon>Eukaryota</taxon>
        <taxon>Fungi</taxon>
        <taxon>Dikarya</taxon>
        <taxon>Basidiomycota</taxon>
        <taxon>Agaricomycotina</taxon>
        <taxon>Agaricomycetes</taxon>
        <taxon>Cantharellales</taxon>
        <taxon>Botryobasidiaceae</taxon>
        <taxon>Botryobasidium</taxon>
    </lineage>
</organism>